<feature type="transmembrane region" description="Helical" evidence="1">
    <location>
        <begin position="12"/>
        <end position="35"/>
    </location>
</feature>
<protein>
    <submittedName>
        <fullName evidence="2">Uncharacterized protein</fullName>
    </submittedName>
</protein>
<comment type="caution">
    <text evidence="2">The sequence shown here is derived from an EMBL/GenBank/DDBJ whole genome shotgun (WGS) entry which is preliminary data.</text>
</comment>
<proteinExistence type="predicted"/>
<keyword evidence="1" id="KW-1133">Transmembrane helix</keyword>
<evidence type="ECO:0000313" key="3">
    <source>
        <dbReference type="Proteomes" id="UP000286351"/>
    </source>
</evidence>
<reference evidence="2 3" key="1">
    <citation type="submission" date="2016-10" db="EMBL/GenBank/DDBJ databases">
        <title>Comparative genome analysis of multiple Pseudomonas spp. focuses on biocontrol and plant growth promoting traits.</title>
        <authorList>
            <person name="Tao X.-Y."/>
            <person name="Taylor C.G."/>
        </authorList>
    </citation>
    <scope>NUCLEOTIDE SEQUENCE [LARGE SCALE GENOMIC DNA]</scope>
    <source>
        <strain evidence="2 3">38D4</strain>
    </source>
</reference>
<accession>A0A423J7S3</accession>
<dbReference type="AlphaFoldDB" id="A0A423J7S3"/>
<evidence type="ECO:0000313" key="2">
    <source>
        <dbReference type="EMBL" id="RON33714.1"/>
    </source>
</evidence>
<dbReference type="EMBL" id="MOBO01000026">
    <property type="protein sequence ID" value="RON33714.1"/>
    <property type="molecule type" value="Genomic_DNA"/>
</dbReference>
<sequence>MNRASPQKHRYSDLSVAGIAATAAIISSALTWYGVHQSVRQTEATACVQRLDLQEAKIREKAEVFLMSIGEMVGRTSDLKLTDEGFHQASEPVIKSAFAFTAYTPPELGLPALQVANVVRGALVADTEELQKRAIANAMTAMGNWPGRFYELMNQFEQKRQNCQNGNAG</sequence>
<dbReference type="Proteomes" id="UP000286351">
    <property type="component" value="Unassembled WGS sequence"/>
</dbReference>
<name>A0A423J7S3_9PSED</name>
<evidence type="ECO:0000256" key="1">
    <source>
        <dbReference type="SAM" id="Phobius"/>
    </source>
</evidence>
<organism evidence="2 3">
    <name type="scientific">Pseudomonas brassicacearum</name>
    <dbReference type="NCBI Taxonomy" id="930166"/>
    <lineage>
        <taxon>Bacteria</taxon>
        <taxon>Pseudomonadati</taxon>
        <taxon>Pseudomonadota</taxon>
        <taxon>Gammaproteobacteria</taxon>
        <taxon>Pseudomonadales</taxon>
        <taxon>Pseudomonadaceae</taxon>
        <taxon>Pseudomonas</taxon>
    </lineage>
</organism>
<gene>
    <name evidence="2" type="ORF">BK664_24765</name>
</gene>
<dbReference type="RefSeq" id="WP_123368074.1">
    <property type="nucleotide sequence ID" value="NZ_MOBO01000026.1"/>
</dbReference>
<keyword evidence="1" id="KW-0472">Membrane</keyword>
<keyword evidence="1" id="KW-0812">Transmembrane</keyword>